<name>B7G924_PHATC</name>
<dbReference type="AlphaFoldDB" id="B7G924"/>
<dbReference type="GeneID" id="7195247"/>
<reference evidence="3 4" key="1">
    <citation type="journal article" date="2008" name="Nature">
        <title>The Phaeodactylum genome reveals the evolutionary history of diatom genomes.</title>
        <authorList>
            <person name="Bowler C."/>
            <person name="Allen A.E."/>
            <person name="Badger J.H."/>
            <person name="Grimwood J."/>
            <person name="Jabbari K."/>
            <person name="Kuo A."/>
            <person name="Maheswari U."/>
            <person name="Martens C."/>
            <person name="Maumus F."/>
            <person name="Otillar R.P."/>
            <person name="Rayko E."/>
            <person name="Salamov A."/>
            <person name="Vandepoele K."/>
            <person name="Beszteri B."/>
            <person name="Gruber A."/>
            <person name="Heijde M."/>
            <person name="Katinka M."/>
            <person name="Mock T."/>
            <person name="Valentin K."/>
            <person name="Verret F."/>
            <person name="Berges J.A."/>
            <person name="Brownlee C."/>
            <person name="Cadoret J.P."/>
            <person name="Chiovitti A."/>
            <person name="Choi C.J."/>
            <person name="Coesel S."/>
            <person name="De Martino A."/>
            <person name="Detter J.C."/>
            <person name="Durkin C."/>
            <person name="Falciatore A."/>
            <person name="Fournet J."/>
            <person name="Haruta M."/>
            <person name="Huysman M.J."/>
            <person name="Jenkins B.D."/>
            <person name="Jiroutova K."/>
            <person name="Jorgensen R.E."/>
            <person name="Joubert Y."/>
            <person name="Kaplan A."/>
            <person name="Kroger N."/>
            <person name="Kroth P.G."/>
            <person name="La Roche J."/>
            <person name="Lindquist E."/>
            <person name="Lommer M."/>
            <person name="Martin-Jezequel V."/>
            <person name="Lopez P.J."/>
            <person name="Lucas S."/>
            <person name="Mangogna M."/>
            <person name="McGinnis K."/>
            <person name="Medlin L.K."/>
            <person name="Montsant A."/>
            <person name="Oudot-Le Secq M.P."/>
            <person name="Napoli C."/>
            <person name="Obornik M."/>
            <person name="Parker M.S."/>
            <person name="Petit J.L."/>
            <person name="Porcel B.M."/>
            <person name="Poulsen N."/>
            <person name="Robison M."/>
            <person name="Rychlewski L."/>
            <person name="Rynearson T.A."/>
            <person name="Schmutz J."/>
            <person name="Shapiro H."/>
            <person name="Siaut M."/>
            <person name="Stanley M."/>
            <person name="Sussman M.R."/>
            <person name="Taylor A.R."/>
            <person name="Vardi A."/>
            <person name="von Dassow P."/>
            <person name="Vyverman W."/>
            <person name="Willis A."/>
            <person name="Wyrwicz L.S."/>
            <person name="Rokhsar D.S."/>
            <person name="Weissenbach J."/>
            <person name="Armbrust E.V."/>
            <person name="Green B.R."/>
            <person name="Van de Peer Y."/>
            <person name="Grigoriev I.V."/>
        </authorList>
    </citation>
    <scope>NUCLEOTIDE SEQUENCE [LARGE SCALE GENOMIC DNA]</scope>
    <source>
        <strain evidence="3 4">CCAP 1055/1</strain>
    </source>
</reference>
<dbReference type="InParanoid" id="B7G924"/>
<proteinExistence type="predicted"/>
<evidence type="ECO:0000313" key="3">
    <source>
        <dbReference type="EMBL" id="EEC44749.1"/>
    </source>
</evidence>
<keyword evidence="2" id="KW-1133">Transmembrane helix</keyword>
<dbReference type="Pfam" id="PF11316">
    <property type="entry name" value="Rhamno_transf"/>
    <property type="match status" value="1"/>
</dbReference>
<dbReference type="PaxDb" id="2850-Phatr48969"/>
<dbReference type="EMBL" id="CM000622">
    <property type="protein sequence ID" value="EEC44749.1"/>
    <property type="molecule type" value="Genomic_DNA"/>
</dbReference>
<reference evidence="4" key="2">
    <citation type="submission" date="2008-08" db="EMBL/GenBank/DDBJ databases">
        <authorList>
            <consortium name="Diatom Consortium"/>
            <person name="Grigoriev I."/>
            <person name="Grimwood J."/>
            <person name="Kuo A."/>
            <person name="Otillar R.P."/>
            <person name="Salamov A."/>
            <person name="Detter J.C."/>
            <person name="Lindquist E."/>
            <person name="Shapiro H."/>
            <person name="Lucas S."/>
            <person name="Glavina del Rio T."/>
            <person name="Pitluck S."/>
            <person name="Rokhsar D."/>
            <person name="Bowler C."/>
        </authorList>
    </citation>
    <scope>GENOME REANNOTATION</scope>
    <source>
        <strain evidence="4">CCAP 1055/1</strain>
    </source>
</reference>
<feature type="compositionally biased region" description="Low complexity" evidence="1">
    <location>
        <begin position="23"/>
        <end position="34"/>
    </location>
</feature>
<protein>
    <submittedName>
        <fullName evidence="3">Uncharacterized protein</fullName>
    </submittedName>
</protein>
<organism evidence="3 4">
    <name type="scientific">Phaeodactylum tricornutum (strain CCAP 1055/1)</name>
    <dbReference type="NCBI Taxonomy" id="556484"/>
    <lineage>
        <taxon>Eukaryota</taxon>
        <taxon>Sar</taxon>
        <taxon>Stramenopiles</taxon>
        <taxon>Ochrophyta</taxon>
        <taxon>Bacillariophyta</taxon>
        <taxon>Bacillariophyceae</taxon>
        <taxon>Bacillariophycidae</taxon>
        <taxon>Naviculales</taxon>
        <taxon>Phaeodactylaceae</taxon>
        <taxon>Phaeodactylum</taxon>
    </lineage>
</organism>
<dbReference type="InterPro" id="IPR021466">
    <property type="entry name" value="Put_rhamnosyl_transferase"/>
</dbReference>
<dbReference type="RefSeq" id="XP_002183567.1">
    <property type="nucleotide sequence ID" value="XM_002183531.1"/>
</dbReference>
<evidence type="ECO:0000256" key="2">
    <source>
        <dbReference type="SAM" id="Phobius"/>
    </source>
</evidence>
<gene>
    <name evidence="3" type="ORF">PHATRDRAFT_48969</name>
</gene>
<feature type="transmembrane region" description="Helical" evidence="2">
    <location>
        <begin position="50"/>
        <end position="70"/>
    </location>
</feature>
<evidence type="ECO:0000256" key="1">
    <source>
        <dbReference type="SAM" id="MobiDB-lite"/>
    </source>
</evidence>
<dbReference type="Proteomes" id="UP000000759">
    <property type="component" value="Chromosome 20"/>
</dbReference>
<keyword evidence="4" id="KW-1185">Reference proteome</keyword>
<keyword evidence="2" id="KW-0472">Membrane</keyword>
<dbReference type="eggNOG" id="ENOG502SQCE">
    <property type="taxonomic scope" value="Eukaryota"/>
</dbReference>
<evidence type="ECO:0000313" key="4">
    <source>
        <dbReference type="Proteomes" id="UP000000759"/>
    </source>
</evidence>
<feature type="region of interest" description="Disordered" evidence="1">
    <location>
        <begin position="1"/>
        <end position="42"/>
    </location>
</feature>
<dbReference type="OrthoDB" id="44269at2759"/>
<keyword evidence="2" id="KW-0812">Transmembrane</keyword>
<sequence length="470" mass="54290">MRKLKRRNAPSNDEDDRLPLYDSSTATSSNGPSSRAKQRKRRSTGPCWPWARLVMVSGIVLTVYCGWIWWKAPDHKPPIPPILHRAFPYKRDWYLPRIRDDVKLEEWDGPQLIHVVHTRFMQEQPSLTSLGRARLGLFRVFCLPTMIEQTTNHFLWIIKTDPDLDAEIMQVLVDLVSPYPNFFLVASNVNFRINEDFPGAWRDGAQARDLALSRTYTGNQTLLEVAMALEAQLPILETRLDADDGLHVEFLEQMQYQATKAFRQSALKWMYWCTRRHMEWHWIDEVPSSFEHDSPLGQKIVEYGALQGVQHSNLCITAGYTVGFPVGVSEPDVPVYPHQDLVSMIRKLPSEKACGLKPSEKCLQFVEEHIFEAVRSRTHTSAGMLKVRLEQDGLVNTPWLSYAYWDLLCKSFEIQRMQVRWMNEYLTSHIIDIARDNLLGQCTLGHSCKDSAKEELAKVIEKYRNRTTSG</sequence>
<accession>B7G924</accession>
<dbReference type="KEGG" id="pti:PHATRDRAFT_48969"/>